<organism evidence="1">
    <name type="scientific">Cyprideis torosa</name>
    <dbReference type="NCBI Taxonomy" id="163714"/>
    <lineage>
        <taxon>Eukaryota</taxon>
        <taxon>Metazoa</taxon>
        <taxon>Ecdysozoa</taxon>
        <taxon>Arthropoda</taxon>
        <taxon>Crustacea</taxon>
        <taxon>Oligostraca</taxon>
        <taxon>Ostracoda</taxon>
        <taxon>Podocopa</taxon>
        <taxon>Podocopida</taxon>
        <taxon>Cytherocopina</taxon>
        <taxon>Cytheroidea</taxon>
        <taxon>Cytherideidae</taxon>
        <taxon>Cyprideis</taxon>
    </lineage>
</organism>
<sequence length="186" mass="21488">MVQISWEFAWEGRKCWTLETRSQDSSEQMNGLLLPVTQLDKKQLIAYLPGAPEVSRWQFFVEFHSSYSMYRICTHYKRNKSNYNIPSHFITGVVLPTIQAKFSDKIRSTYDSYSASLLDEVEQALPPYLRPISPPPHLFRYAGSSERQWKISFAFLTLPRPCRVLYVPSAGGEGRKEFLLPSVIPC</sequence>
<gene>
    <name evidence="1" type="ORF">CTOB1V02_LOCUS2572</name>
</gene>
<dbReference type="AlphaFoldDB" id="A0A7R8W6D8"/>
<name>A0A7R8W6D8_9CRUS</name>
<accession>A0A7R8W6D8</accession>
<evidence type="ECO:0000313" key="1">
    <source>
        <dbReference type="EMBL" id="CAD7224615.1"/>
    </source>
</evidence>
<protein>
    <submittedName>
        <fullName evidence="1">Uncharacterized protein</fullName>
    </submittedName>
</protein>
<reference evidence="1" key="1">
    <citation type="submission" date="2020-11" db="EMBL/GenBank/DDBJ databases">
        <authorList>
            <person name="Tran Van P."/>
        </authorList>
    </citation>
    <scope>NUCLEOTIDE SEQUENCE</scope>
</reference>
<dbReference type="EMBL" id="OB660408">
    <property type="protein sequence ID" value="CAD7224615.1"/>
    <property type="molecule type" value="Genomic_DNA"/>
</dbReference>
<proteinExistence type="predicted"/>